<keyword evidence="2" id="KW-0812">Transmembrane</keyword>
<evidence type="ECO:0000256" key="2">
    <source>
        <dbReference type="SAM" id="Phobius"/>
    </source>
</evidence>
<organism evidence="3 4">
    <name type="scientific">Salinimicrobium profundisediminis</name>
    <dbReference type="NCBI Taxonomy" id="2994553"/>
    <lineage>
        <taxon>Bacteria</taxon>
        <taxon>Pseudomonadati</taxon>
        <taxon>Bacteroidota</taxon>
        <taxon>Flavobacteriia</taxon>
        <taxon>Flavobacteriales</taxon>
        <taxon>Flavobacteriaceae</taxon>
        <taxon>Salinimicrobium</taxon>
    </lineage>
</organism>
<protein>
    <submittedName>
        <fullName evidence="3">Uncharacterized protein</fullName>
    </submittedName>
</protein>
<evidence type="ECO:0000313" key="4">
    <source>
        <dbReference type="Proteomes" id="UP001148482"/>
    </source>
</evidence>
<sequence length="58" mass="6326">MKATPPVPGEQNPDNKAEKPPKKENKFMSLLKKVGFNIWLAVMVIGGALAFVTALFLV</sequence>
<keyword evidence="2" id="KW-0472">Membrane</keyword>
<feature type="transmembrane region" description="Helical" evidence="2">
    <location>
        <begin position="36"/>
        <end position="57"/>
    </location>
</feature>
<dbReference type="AlphaFoldDB" id="A0A9X3CXP6"/>
<name>A0A9X3CXP6_9FLAO</name>
<keyword evidence="2" id="KW-1133">Transmembrane helix</keyword>
<reference evidence="3" key="1">
    <citation type="submission" date="2022-11" db="EMBL/GenBank/DDBJ databases">
        <title>Salinimicrobium profundisediminis sp. nov., isolated from deep-sea sediment of the Mariana Trench.</title>
        <authorList>
            <person name="Fu H."/>
        </authorList>
    </citation>
    <scope>NUCLEOTIDE SEQUENCE</scope>
    <source>
        <strain evidence="3">MT39</strain>
    </source>
</reference>
<evidence type="ECO:0000313" key="3">
    <source>
        <dbReference type="EMBL" id="MCX2838633.1"/>
    </source>
</evidence>
<comment type="caution">
    <text evidence="3">The sequence shown here is derived from an EMBL/GenBank/DDBJ whole genome shotgun (WGS) entry which is preliminary data.</text>
</comment>
<proteinExistence type="predicted"/>
<dbReference type="Proteomes" id="UP001148482">
    <property type="component" value="Unassembled WGS sequence"/>
</dbReference>
<feature type="region of interest" description="Disordered" evidence="1">
    <location>
        <begin position="1"/>
        <end position="23"/>
    </location>
</feature>
<gene>
    <name evidence="3" type="ORF">OQ279_10755</name>
</gene>
<accession>A0A9X3CXP6</accession>
<dbReference type="EMBL" id="JAPJDA010000016">
    <property type="protein sequence ID" value="MCX2838633.1"/>
    <property type="molecule type" value="Genomic_DNA"/>
</dbReference>
<evidence type="ECO:0000256" key="1">
    <source>
        <dbReference type="SAM" id="MobiDB-lite"/>
    </source>
</evidence>
<keyword evidence="4" id="KW-1185">Reference proteome</keyword>
<dbReference type="RefSeq" id="WP_266069917.1">
    <property type="nucleotide sequence ID" value="NZ_JAPJDA010000016.1"/>
</dbReference>
<feature type="compositionally biased region" description="Basic and acidic residues" evidence="1">
    <location>
        <begin position="13"/>
        <end position="23"/>
    </location>
</feature>